<feature type="transmembrane region" description="Helical" evidence="6">
    <location>
        <begin position="463"/>
        <end position="489"/>
    </location>
</feature>
<organism evidence="9 10">
    <name type="scientific">Postia placenta MAD-698-R-SB12</name>
    <dbReference type="NCBI Taxonomy" id="670580"/>
    <lineage>
        <taxon>Eukaryota</taxon>
        <taxon>Fungi</taxon>
        <taxon>Dikarya</taxon>
        <taxon>Basidiomycota</taxon>
        <taxon>Agaricomycotina</taxon>
        <taxon>Agaricomycetes</taxon>
        <taxon>Polyporales</taxon>
        <taxon>Adustoporiaceae</taxon>
        <taxon>Rhodonia</taxon>
    </lineage>
</organism>
<evidence type="ECO:0008006" key="11">
    <source>
        <dbReference type="Google" id="ProtNLM"/>
    </source>
</evidence>
<dbReference type="OrthoDB" id="10054429at2759"/>
<evidence type="ECO:0000259" key="8">
    <source>
        <dbReference type="Pfam" id="PF14226"/>
    </source>
</evidence>
<keyword evidence="5 6" id="KW-0472">Membrane</keyword>
<dbReference type="EMBL" id="KZ110608">
    <property type="protein sequence ID" value="OSX57430.1"/>
    <property type="molecule type" value="Genomic_DNA"/>
</dbReference>
<evidence type="ECO:0000256" key="3">
    <source>
        <dbReference type="ARBA" id="ARBA00022692"/>
    </source>
</evidence>
<name>A0A1X6MM30_9APHY</name>
<evidence type="ECO:0000256" key="5">
    <source>
        <dbReference type="ARBA" id="ARBA00023136"/>
    </source>
</evidence>
<protein>
    <recommendedName>
        <fullName evidence="11">Fe2OG dioxygenase domain-containing protein</fullName>
    </recommendedName>
</protein>
<dbReference type="Gene3D" id="2.60.120.330">
    <property type="entry name" value="B-lactam Antibiotic, Isopenicillin N Synthase, Chain"/>
    <property type="match status" value="1"/>
</dbReference>
<feature type="domain" description="Isopenicillin N synthase-like Fe(2+) 2OG dioxygenase" evidence="7">
    <location>
        <begin position="194"/>
        <end position="289"/>
    </location>
</feature>
<evidence type="ECO:0000313" key="9">
    <source>
        <dbReference type="EMBL" id="OSX57430.1"/>
    </source>
</evidence>
<feature type="transmembrane region" description="Helical" evidence="6">
    <location>
        <begin position="596"/>
        <end position="615"/>
    </location>
</feature>
<keyword evidence="3 6" id="KW-0812">Transmembrane</keyword>
<dbReference type="Proteomes" id="UP000194127">
    <property type="component" value="Unassembled WGS sequence"/>
</dbReference>
<evidence type="ECO:0000256" key="4">
    <source>
        <dbReference type="ARBA" id="ARBA00022989"/>
    </source>
</evidence>
<dbReference type="GO" id="GO:0016020">
    <property type="term" value="C:membrane"/>
    <property type="evidence" value="ECO:0007669"/>
    <property type="project" value="UniProtKB-SubCell"/>
</dbReference>
<gene>
    <name evidence="9" type="ORF">POSPLADRAFT_1050088</name>
</gene>
<dbReference type="GeneID" id="36324856"/>
<feature type="domain" description="Non-haem dioxygenase N-terminal" evidence="8">
    <location>
        <begin position="29"/>
        <end position="132"/>
    </location>
</feature>
<dbReference type="RefSeq" id="XP_024334224.1">
    <property type="nucleotide sequence ID" value="XM_024479906.1"/>
</dbReference>
<dbReference type="STRING" id="670580.A0A1X6MM30"/>
<feature type="transmembrane region" description="Helical" evidence="6">
    <location>
        <begin position="568"/>
        <end position="589"/>
    </location>
</feature>
<feature type="transmembrane region" description="Helical" evidence="6">
    <location>
        <begin position="390"/>
        <end position="406"/>
    </location>
</feature>
<evidence type="ECO:0000256" key="2">
    <source>
        <dbReference type="ARBA" id="ARBA00022448"/>
    </source>
</evidence>
<keyword evidence="10" id="KW-1185">Reference proteome</keyword>
<dbReference type="Pfam" id="PF03171">
    <property type="entry name" value="2OG-FeII_Oxy"/>
    <property type="match status" value="1"/>
</dbReference>
<evidence type="ECO:0000256" key="1">
    <source>
        <dbReference type="ARBA" id="ARBA00004141"/>
    </source>
</evidence>
<dbReference type="Pfam" id="PF14226">
    <property type="entry name" value="DIOX_N"/>
    <property type="match status" value="1"/>
</dbReference>
<dbReference type="InterPro" id="IPR044861">
    <property type="entry name" value="IPNS-like_FE2OG_OXY"/>
</dbReference>
<comment type="subcellular location">
    <subcellularLocation>
        <location evidence="1">Membrane</location>
        <topology evidence="1">Multi-pass membrane protein</topology>
    </subcellularLocation>
</comment>
<proteinExistence type="predicted"/>
<dbReference type="InterPro" id="IPR026992">
    <property type="entry name" value="DIOX_N"/>
</dbReference>
<dbReference type="PANTHER" id="PTHR45649">
    <property type="entry name" value="AMINO-ACID PERMEASE BAT1"/>
    <property type="match status" value="1"/>
</dbReference>
<evidence type="ECO:0000259" key="7">
    <source>
        <dbReference type="Pfam" id="PF03171"/>
    </source>
</evidence>
<keyword evidence="4 6" id="KW-1133">Transmembrane helix</keyword>
<sequence length="764" mass="85901">MPSLTLPPVPRRVIPSPTKEDLDYADLAIIDFSKVHTEEGRAQLAVEVRDALSVHGFFYIINHGLNQNENDRIFDIADVPFNSVQDEEKRLYASDMKGAGSYQGYKMRSLWHIDNGVRDQLEHYNINHDVSRKRHPKPVEPLIPEIESFIKFNHFHVLNNILRLLARGMELPEDTFVKEHDFNVQGESYEHDSYPRTDEDEEKSKNVWLKGHTDIGSVTILWSQPVSALQILCKDEKWRWIKHIDNALVINSGDAMDFLSGGFYKGTIHRVVQPPQDQRGLTRLGIFYFAMPHDEVKLVPHLESPVLQRVGVKRRCSDDQAPTMRSWRQGRVRGYGFVPLRKREDGHEEELNRTLTRVEITAIAWGVNIASGIINTVGTKGIGAMSSLNVWWTLGGTFVLVITLLVKAPMKNTADFVFTDYQNFTGWSNRGFVVLLGFLQAVYSLEGCETAAQVAEEAQRAEILAPLAVVGSVVGSWLIGLAYMLALLFSVQSIARVQETTYALPITQLFYDAVGQRLTLMCVSVIAIAQFMAAVTGFTASSRLFYALGRDNAFPMKERFMRLNRFQAPYWGVWLSVLVGCVISCAYIGSVVAFNAILSSAAIAVMLSYLQPILIRVFWPSTSLPELGPFHLGRWSWAVNFASFLFSVFICVLFILPTSYPVNALNMNYAIVAIGGVIILFPSRHLPSTSNKWNQEKLIDLDLLCEAYDVSNTVGFATGPEYSSRPDCALTGMERVEQQRWHLQSESADLMGDHIVLLQAPDGL</sequence>
<dbReference type="GO" id="GO:0022857">
    <property type="term" value="F:transmembrane transporter activity"/>
    <property type="evidence" value="ECO:0007669"/>
    <property type="project" value="InterPro"/>
</dbReference>
<feature type="transmembrane region" description="Helical" evidence="6">
    <location>
        <begin position="518"/>
        <end position="548"/>
    </location>
</feature>
<feature type="transmembrane region" description="Helical" evidence="6">
    <location>
        <begin position="668"/>
        <end position="686"/>
    </location>
</feature>
<accession>A0A1X6MM30</accession>
<dbReference type="PRINTS" id="PR00682">
    <property type="entry name" value="IPNSYNTHASE"/>
</dbReference>
<evidence type="ECO:0000313" key="10">
    <source>
        <dbReference type="Proteomes" id="UP000194127"/>
    </source>
</evidence>
<dbReference type="Pfam" id="PF13520">
    <property type="entry name" value="AA_permease_2"/>
    <property type="match status" value="1"/>
</dbReference>
<evidence type="ECO:0000256" key="6">
    <source>
        <dbReference type="SAM" id="Phobius"/>
    </source>
</evidence>
<dbReference type="PANTHER" id="PTHR45649:SF26">
    <property type="entry name" value="OS04G0435100 PROTEIN"/>
    <property type="match status" value="1"/>
</dbReference>
<reference evidence="9 10" key="1">
    <citation type="submission" date="2017-04" db="EMBL/GenBank/DDBJ databases">
        <title>Genome Sequence of the Model Brown-Rot Fungus Postia placenta SB12.</title>
        <authorList>
            <consortium name="DOE Joint Genome Institute"/>
            <person name="Gaskell J."/>
            <person name="Kersten P."/>
            <person name="Larrondo L.F."/>
            <person name="Canessa P."/>
            <person name="Martinez D."/>
            <person name="Hibbett D."/>
            <person name="Schmoll M."/>
            <person name="Kubicek C.P."/>
            <person name="Martinez A.T."/>
            <person name="Yadav J."/>
            <person name="Master E."/>
            <person name="Magnuson J.K."/>
            <person name="James T."/>
            <person name="Yaver D."/>
            <person name="Berka R."/>
            <person name="Labutti K."/>
            <person name="Lipzen A."/>
            <person name="Aerts A."/>
            <person name="Barry K."/>
            <person name="Henrissat B."/>
            <person name="Blanchette R."/>
            <person name="Grigoriev I."/>
            <person name="Cullen D."/>
        </authorList>
    </citation>
    <scope>NUCLEOTIDE SEQUENCE [LARGE SCALE GENOMIC DNA]</scope>
    <source>
        <strain evidence="9 10">MAD-698-R-SB12</strain>
    </source>
</reference>
<dbReference type="AlphaFoldDB" id="A0A1X6MM30"/>
<keyword evidence="2" id="KW-0813">Transport</keyword>
<feature type="transmembrane region" description="Helical" evidence="6">
    <location>
        <begin position="427"/>
        <end position="443"/>
    </location>
</feature>
<feature type="transmembrane region" description="Helical" evidence="6">
    <location>
        <begin position="635"/>
        <end position="656"/>
    </location>
</feature>
<dbReference type="InterPro" id="IPR027443">
    <property type="entry name" value="IPNS-like_sf"/>
</dbReference>
<dbReference type="Gene3D" id="1.20.1740.10">
    <property type="entry name" value="Amino acid/polyamine transporter I"/>
    <property type="match status" value="1"/>
</dbReference>
<dbReference type="InterPro" id="IPR002293">
    <property type="entry name" value="AA/rel_permease1"/>
</dbReference>
<dbReference type="SUPFAM" id="SSF51197">
    <property type="entry name" value="Clavaminate synthase-like"/>
    <property type="match status" value="1"/>
</dbReference>